<proteinExistence type="predicted"/>
<evidence type="ECO:0000313" key="2">
    <source>
        <dbReference type="Proteomes" id="UP001596043"/>
    </source>
</evidence>
<evidence type="ECO:0000313" key="1">
    <source>
        <dbReference type="EMBL" id="MFC4634809.1"/>
    </source>
</evidence>
<protein>
    <recommendedName>
        <fullName evidence="3">Bacteriocin</fullName>
    </recommendedName>
</protein>
<evidence type="ECO:0008006" key="3">
    <source>
        <dbReference type="Google" id="ProtNLM"/>
    </source>
</evidence>
<dbReference type="EMBL" id="JBHSFV010000007">
    <property type="protein sequence ID" value="MFC4634809.1"/>
    <property type="molecule type" value="Genomic_DNA"/>
</dbReference>
<accession>A0ABV9HXW6</accession>
<sequence>MLKNISKLQGVQKLNNKEQKEIKGGLNSSRCPIYTPRECRGCGGFPLSNGCCLGTQDVHACLTGGGPA</sequence>
<organism evidence="1 2">
    <name type="scientific">Dokdonia ponticola</name>
    <dbReference type="NCBI Taxonomy" id="2041041"/>
    <lineage>
        <taxon>Bacteria</taxon>
        <taxon>Pseudomonadati</taxon>
        <taxon>Bacteroidota</taxon>
        <taxon>Flavobacteriia</taxon>
        <taxon>Flavobacteriales</taxon>
        <taxon>Flavobacteriaceae</taxon>
        <taxon>Dokdonia</taxon>
    </lineage>
</organism>
<reference evidence="2" key="1">
    <citation type="journal article" date="2019" name="Int. J. Syst. Evol. Microbiol.">
        <title>The Global Catalogue of Microorganisms (GCM) 10K type strain sequencing project: providing services to taxonomists for standard genome sequencing and annotation.</title>
        <authorList>
            <consortium name="The Broad Institute Genomics Platform"/>
            <consortium name="The Broad Institute Genome Sequencing Center for Infectious Disease"/>
            <person name="Wu L."/>
            <person name="Ma J."/>
        </authorList>
    </citation>
    <scope>NUCLEOTIDE SEQUENCE [LARGE SCALE GENOMIC DNA]</scope>
    <source>
        <strain evidence="2">YJ-61-S</strain>
    </source>
</reference>
<gene>
    <name evidence="1" type="ORF">ACFO3O_12880</name>
</gene>
<dbReference type="RefSeq" id="WP_379979426.1">
    <property type="nucleotide sequence ID" value="NZ_JBHSFV010000007.1"/>
</dbReference>
<name>A0ABV9HXW6_9FLAO</name>
<dbReference type="Proteomes" id="UP001596043">
    <property type="component" value="Unassembled WGS sequence"/>
</dbReference>
<comment type="caution">
    <text evidence="1">The sequence shown here is derived from an EMBL/GenBank/DDBJ whole genome shotgun (WGS) entry which is preliminary data.</text>
</comment>
<keyword evidence="2" id="KW-1185">Reference proteome</keyword>